<name>A0ABV3ZUR6_9BURK</name>
<dbReference type="Pfam" id="PF16655">
    <property type="entry name" value="PhoD_N"/>
    <property type="match status" value="1"/>
</dbReference>
<dbReference type="PROSITE" id="PS51318">
    <property type="entry name" value="TAT"/>
    <property type="match status" value="1"/>
</dbReference>
<dbReference type="InterPro" id="IPR018946">
    <property type="entry name" value="PhoD-like_MPP"/>
</dbReference>
<keyword evidence="4" id="KW-1185">Reference proteome</keyword>
<feature type="domain" description="PhoD-like phosphatase metallophosphatase" evidence="1">
    <location>
        <begin position="159"/>
        <end position="547"/>
    </location>
</feature>
<dbReference type="Gene3D" id="2.60.40.380">
    <property type="entry name" value="Purple acid phosphatase-like, N-terminal"/>
    <property type="match status" value="1"/>
</dbReference>
<feature type="domain" description="Phospholipase D N-terminal" evidence="2">
    <location>
        <begin position="58"/>
        <end position="148"/>
    </location>
</feature>
<dbReference type="Proteomes" id="UP001561046">
    <property type="component" value="Unassembled WGS sequence"/>
</dbReference>
<protein>
    <submittedName>
        <fullName evidence="3">Alkaline phosphatase</fullName>
    </submittedName>
</protein>
<gene>
    <name evidence="3" type="ORF">AB6724_10915</name>
</gene>
<dbReference type="InterPro" id="IPR029052">
    <property type="entry name" value="Metallo-depent_PP-like"/>
</dbReference>
<evidence type="ECO:0000313" key="3">
    <source>
        <dbReference type="EMBL" id="MEX8193352.1"/>
    </source>
</evidence>
<organism evidence="3 4">
    <name type="scientific">Comamonas guangdongensis</name>
    <dbReference type="NCBI Taxonomy" id="510515"/>
    <lineage>
        <taxon>Bacteria</taxon>
        <taxon>Pseudomonadati</taxon>
        <taxon>Pseudomonadota</taxon>
        <taxon>Betaproteobacteria</taxon>
        <taxon>Burkholderiales</taxon>
        <taxon>Comamonadaceae</taxon>
        <taxon>Comamonas</taxon>
    </lineage>
</organism>
<comment type="caution">
    <text evidence="3">The sequence shown here is derived from an EMBL/GenBank/DDBJ whole genome shotgun (WGS) entry which is preliminary data.</text>
</comment>
<dbReference type="Gene3D" id="3.60.21.70">
    <property type="entry name" value="PhoD-like phosphatase"/>
    <property type="match status" value="1"/>
</dbReference>
<sequence>MTDRASPHPLHNLFRDAAPSDDGRRRFVRQLALGAGAMATLPLAACGGGSEPEVSFAHGVASGDPLADRVMLWTRVTPPTGHEADIPVQWELAGDAAFASIVARGEARATAAQDFTLKVDATGLKPATAYHFRFRAYGVTSPVARTRTLPTGSVAQVKLAVFSCANYPAGYFNVYADAARRNDLDATVHLGDYIYEYGRGGYASGNAAAMGRLVQPAGEILSLADYRQRHAQYKSDPDLQALHAVAPMIAVWDDHEFANDTWSAGAENHQPEEGDFAKRKAAAMQAYHEWMPTRTAAPELIYRSFAFGDLMALHMLDTRIIGRDKQLDYADFMQAGGFDAAGFTAAVTNPARQLMGQTQTQWLQQQMAASSATWQLLGQQVLMGRMNIPAPILMETMQPGAGVSVSQYAALAAKAQSAAATLTPAEQAILAQPSIPYNLDAWDGYQAARETVLGMARQLGKKLVVLAGDTHNAWANELQDMNGNAVGVEFATSSVSSPGFEEYLPKENPAMLAGALQQLIKPLKYCDTSRRGYMVVTATADACRADWVYVSSITSRQFTASTDASMKVLASAPGQLVKL</sequence>
<dbReference type="InterPro" id="IPR032093">
    <property type="entry name" value="PhoD_N"/>
</dbReference>
<evidence type="ECO:0000313" key="4">
    <source>
        <dbReference type="Proteomes" id="UP001561046"/>
    </source>
</evidence>
<dbReference type="PANTHER" id="PTHR43606:SF2">
    <property type="entry name" value="ALKALINE PHOSPHATASE FAMILY PROTEIN (AFU_ORTHOLOGUE AFUA_5G03860)"/>
    <property type="match status" value="1"/>
</dbReference>
<dbReference type="InterPro" id="IPR052900">
    <property type="entry name" value="Phospholipid_Metab_Enz"/>
</dbReference>
<dbReference type="CDD" id="cd07389">
    <property type="entry name" value="MPP_PhoD"/>
    <property type="match status" value="1"/>
</dbReference>
<dbReference type="PANTHER" id="PTHR43606">
    <property type="entry name" value="PHOSPHATASE, PUTATIVE (AFU_ORTHOLOGUE AFUA_6G08710)-RELATED"/>
    <property type="match status" value="1"/>
</dbReference>
<accession>A0ABV3ZUR6</accession>
<proteinExistence type="predicted"/>
<reference evidence="3 4" key="1">
    <citation type="journal article" date="2013" name="Int. J. Syst. Evol. Microbiol.">
        <title>Comamonas guangdongensis sp. nov., isolated from subterranean forest sediment, and emended description of the genus Comamonas.</title>
        <authorList>
            <person name="Zhang J."/>
            <person name="Wang Y."/>
            <person name="Zhou S."/>
            <person name="Wu C."/>
            <person name="He J."/>
            <person name="Li F."/>
        </authorList>
    </citation>
    <scope>NUCLEOTIDE SEQUENCE [LARGE SCALE GENOMIC DNA]</scope>
    <source>
        <strain evidence="3 4">CCTCC AB2011133</strain>
    </source>
</reference>
<dbReference type="Pfam" id="PF09423">
    <property type="entry name" value="PhoD"/>
    <property type="match status" value="1"/>
</dbReference>
<dbReference type="EMBL" id="JBFYGN010000010">
    <property type="protein sequence ID" value="MEX8193352.1"/>
    <property type="molecule type" value="Genomic_DNA"/>
</dbReference>
<evidence type="ECO:0000259" key="2">
    <source>
        <dbReference type="Pfam" id="PF16655"/>
    </source>
</evidence>
<evidence type="ECO:0000259" key="1">
    <source>
        <dbReference type="Pfam" id="PF09423"/>
    </source>
</evidence>
<dbReference type="InterPro" id="IPR038607">
    <property type="entry name" value="PhoD-like_sf"/>
</dbReference>
<dbReference type="InterPro" id="IPR006311">
    <property type="entry name" value="TAT_signal"/>
</dbReference>
<dbReference type="SUPFAM" id="SSF56300">
    <property type="entry name" value="Metallo-dependent phosphatases"/>
    <property type="match status" value="1"/>
</dbReference>
<dbReference type="RefSeq" id="WP_369338549.1">
    <property type="nucleotide sequence ID" value="NZ_JBFYGN010000010.1"/>
</dbReference>